<evidence type="ECO:0000256" key="2">
    <source>
        <dbReference type="ARBA" id="ARBA00022679"/>
    </source>
</evidence>
<organism evidence="6 7">
    <name type="scientific">Oceanisphaera avium</name>
    <dbReference type="NCBI Taxonomy" id="1903694"/>
    <lineage>
        <taxon>Bacteria</taxon>
        <taxon>Pseudomonadati</taxon>
        <taxon>Pseudomonadota</taxon>
        <taxon>Gammaproteobacteria</taxon>
        <taxon>Aeromonadales</taxon>
        <taxon>Aeromonadaceae</taxon>
        <taxon>Oceanisphaera</taxon>
    </lineage>
</organism>
<comment type="pathway">
    <text evidence="1">Lipid metabolism.</text>
</comment>
<keyword evidence="4" id="KW-0812">Transmembrane</keyword>
<dbReference type="PANTHER" id="PTHR10434">
    <property type="entry name" value="1-ACYL-SN-GLYCEROL-3-PHOSPHATE ACYLTRANSFERASE"/>
    <property type="match status" value="1"/>
</dbReference>
<evidence type="ECO:0000256" key="1">
    <source>
        <dbReference type="ARBA" id="ARBA00005189"/>
    </source>
</evidence>
<dbReference type="GO" id="GO:0003841">
    <property type="term" value="F:1-acylglycerol-3-phosphate O-acyltransferase activity"/>
    <property type="evidence" value="ECO:0007669"/>
    <property type="project" value="TreeGrafter"/>
</dbReference>
<dbReference type="PANTHER" id="PTHR10434:SF11">
    <property type="entry name" value="1-ACYL-SN-GLYCEROL-3-PHOSPHATE ACYLTRANSFERASE"/>
    <property type="match status" value="1"/>
</dbReference>
<protein>
    <submittedName>
        <fullName evidence="6">1-acyl-sn-glycerol-3-phosphate acyltransferase</fullName>
    </submittedName>
</protein>
<feature type="transmembrane region" description="Helical" evidence="4">
    <location>
        <begin position="21"/>
        <end position="40"/>
    </location>
</feature>
<dbReference type="GO" id="GO:0006654">
    <property type="term" value="P:phosphatidic acid biosynthetic process"/>
    <property type="evidence" value="ECO:0007669"/>
    <property type="project" value="TreeGrafter"/>
</dbReference>
<dbReference type="SMART" id="SM00563">
    <property type="entry name" value="PlsC"/>
    <property type="match status" value="1"/>
</dbReference>
<keyword evidence="4" id="KW-0472">Membrane</keyword>
<dbReference type="AlphaFoldDB" id="A0A1Y0CY09"/>
<dbReference type="KEGG" id="ocm:CBP12_08470"/>
<dbReference type="RefSeq" id="WP_086964045.1">
    <property type="nucleotide sequence ID" value="NZ_CP021376.1"/>
</dbReference>
<dbReference type="OrthoDB" id="9812274at2"/>
<proteinExistence type="predicted"/>
<name>A0A1Y0CY09_9GAMM</name>
<evidence type="ECO:0000313" key="7">
    <source>
        <dbReference type="Proteomes" id="UP000243793"/>
    </source>
</evidence>
<feature type="domain" description="Phospholipid/glycerol acyltransferase" evidence="5">
    <location>
        <begin position="51"/>
        <end position="173"/>
    </location>
</feature>
<reference evidence="7" key="1">
    <citation type="submission" date="2017-05" db="EMBL/GenBank/DDBJ databases">
        <authorList>
            <person name="Sung H."/>
        </authorList>
    </citation>
    <scope>NUCLEOTIDE SEQUENCE [LARGE SCALE GENOMIC DNA]</scope>
    <source>
        <strain evidence="7">AMac2203</strain>
    </source>
</reference>
<accession>A0A1Y0CY09</accession>
<dbReference type="SUPFAM" id="SSF69593">
    <property type="entry name" value="Glycerol-3-phosphate (1)-acyltransferase"/>
    <property type="match status" value="1"/>
</dbReference>
<dbReference type="EMBL" id="CP021376">
    <property type="protein sequence ID" value="ART80179.1"/>
    <property type="molecule type" value="Genomic_DNA"/>
</dbReference>
<dbReference type="Pfam" id="PF01553">
    <property type="entry name" value="Acyltransferase"/>
    <property type="match status" value="1"/>
</dbReference>
<sequence length="227" mass="25771">MTYPFKKRLRHLAQQKWLKMAFFLFVVKPTVLVALGLNVINRQALPSKGPAILAANHSSHLDTLVLMSLYPLSQLHRVRPVAAADYFMKNKWIAWFSIHCLDIIPIARDGKLPREQLLAGCYQALADQQIIVFFPEGTRSLTQQREFKLKRGIYYLTQHCPTTQVFPIILHGLDKALPKGEALLVPFNCDVIVGEALAFNDDVTAYLAELRQRYSALLSLRMTGHSD</sequence>
<evidence type="ECO:0000313" key="6">
    <source>
        <dbReference type="EMBL" id="ART80179.1"/>
    </source>
</evidence>
<evidence type="ECO:0000259" key="5">
    <source>
        <dbReference type="SMART" id="SM00563"/>
    </source>
</evidence>
<keyword evidence="2 6" id="KW-0808">Transferase</keyword>
<gene>
    <name evidence="6" type="ORF">CBP12_08470</name>
</gene>
<evidence type="ECO:0000256" key="4">
    <source>
        <dbReference type="SAM" id="Phobius"/>
    </source>
</evidence>
<dbReference type="CDD" id="cd07989">
    <property type="entry name" value="LPLAT_AGPAT-like"/>
    <property type="match status" value="1"/>
</dbReference>
<dbReference type="InterPro" id="IPR002123">
    <property type="entry name" value="Plipid/glycerol_acylTrfase"/>
</dbReference>
<evidence type="ECO:0000256" key="3">
    <source>
        <dbReference type="ARBA" id="ARBA00023315"/>
    </source>
</evidence>
<dbReference type="Proteomes" id="UP000243793">
    <property type="component" value="Chromosome"/>
</dbReference>
<keyword evidence="3 6" id="KW-0012">Acyltransferase</keyword>
<keyword evidence="4" id="KW-1133">Transmembrane helix</keyword>
<keyword evidence="7" id="KW-1185">Reference proteome</keyword>